<dbReference type="InterPro" id="IPR000073">
    <property type="entry name" value="AB_hydrolase_1"/>
</dbReference>
<organism evidence="2 3">
    <name type="scientific">Saccharopolyspora gregorii</name>
    <dbReference type="NCBI Taxonomy" id="33914"/>
    <lineage>
        <taxon>Bacteria</taxon>
        <taxon>Bacillati</taxon>
        <taxon>Actinomycetota</taxon>
        <taxon>Actinomycetes</taxon>
        <taxon>Pseudonocardiales</taxon>
        <taxon>Pseudonocardiaceae</taxon>
        <taxon>Saccharopolyspora</taxon>
    </lineage>
</organism>
<dbReference type="Proteomes" id="UP001500483">
    <property type="component" value="Unassembled WGS sequence"/>
</dbReference>
<dbReference type="Pfam" id="PF12697">
    <property type="entry name" value="Abhydrolase_6"/>
    <property type="match status" value="1"/>
</dbReference>
<dbReference type="Gene3D" id="3.40.50.1820">
    <property type="entry name" value="alpha/beta hydrolase"/>
    <property type="match status" value="1"/>
</dbReference>
<sequence length="248" mass="26056">MVGAEVLITRSRERAPGAPALLCLPGTMCDPVIFDGLAVATGTDVLVAPWLEWPGPHQVVPLGARVAELAAEHAPVVLLGHSTGAVIALCAALHDRASGAVRGVLCCDSGANMRGHGDVDAIIDRVARQWGPELWRAVARRSVHLPPPAPVADRLDAYPAGLDRDAVLAVLRSQRDTDLAPRLGELAGLPALVVHGRFDAARTPGHARELAGLLGAPEPVLLECGHTPPVELPERFGAEVARFLQRLS</sequence>
<comment type="caution">
    <text evidence="2">The sequence shown here is derived from an EMBL/GenBank/DDBJ whole genome shotgun (WGS) entry which is preliminary data.</text>
</comment>
<reference evidence="3" key="1">
    <citation type="journal article" date="2019" name="Int. J. Syst. Evol. Microbiol.">
        <title>The Global Catalogue of Microorganisms (GCM) 10K type strain sequencing project: providing services to taxonomists for standard genome sequencing and annotation.</title>
        <authorList>
            <consortium name="The Broad Institute Genomics Platform"/>
            <consortium name="The Broad Institute Genome Sequencing Center for Infectious Disease"/>
            <person name="Wu L."/>
            <person name="Ma J."/>
        </authorList>
    </citation>
    <scope>NUCLEOTIDE SEQUENCE [LARGE SCALE GENOMIC DNA]</scope>
    <source>
        <strain evidence="3">JCM 9687</strain>
    </source>
</reference>
<name>A0ABP6RWW8_9PSEU</name>
<dbReference type="EMBL" id="BAAAYK010000038">
    <property type="protein sequence ID" value="GAA3362296.1"/>
    <property type="molecule type" value="Genomic_DNA"/>
</dbReference>
<gene>
    <name evidence="2" type="ORF">GCM10020366_49660</name>
</gene>
<feature type="domain" description="AB hydrolase-1" evidence="1">
    <location>
        <begin position="54"/>
        <end position="236"/>
    </location>
</feature>
<dbReference type="InterPro" id="IPR029058">
    <property type="entry name" value="AB_hydrolase_fold"/>
</dbReference>
<evidence type="ECO:0000313" key="2">
    <source>
        <dbReference type="EMBL" id="GAA3362296.1"/>
    </source>
</evidence>
<accession>A0ABP6RWW8</accession>
<proteinExistence type="predicted"/>
<protein>
    <recommendedName>
        <fullName evidence="1">AB hydrolase-1 domain-containing protein</fullName>
    </recommendedName>
</protein>
<evidence type="ECO:0000259" key="1">
    <source>
        <dbReference type="Pfam" id="PF12697"/>
    </source>
</evidence>
<evidence type="ECO:0000313" key="3">
    <source>
        <dbReference type="Proteomes" id="UP001500483"/>
    </source>
</evidence>
<dbReference type="SUPFAM" id="SSF53474">
    <property type="entry name" value="alpha/beta-Hydrolases"/>
    <property type="match status" value="1"/>
</dbReference>
<keyword evidence="3" id="KW-1185">Reference proteome</keyword>